<dbReference type="InterPro" id="IPR013087">
    <property type="entry name" value="Znf_C2H2_type"/>
</dbReference>
<feature type="non-terminal residue" evidence="9">
    <location>
        <position position="1"/>
    </location>
</feature>
<evidence type="ECO:0000256" key="1">
    <source>
        <dbReference type="ARBA" id="ARBA00004123"/>
    </source>
</evidence>
<dbReference type="GO" id="GO:0008270">
    <property type="term" value="F:zinc ion binding"/>
    <property type="evidence" value="ECO:0007669"/>
    <property type="project" value="UniProtKB-KW"/>
</dbReference>
<comment type="caution">
    <text evidence="9">The sequence shown here is derived from an EMBL/GenBank/DDBJ whole genome shotgun (WGS) entry which is preliminary data.</text>
</comment>
<dbReference type="FunFam" id="3.30.160.60:FF:002402">
    <property type="entry name" value="Zinc finger protein 347"/>
    <property type="match status" value="1"/>
</dbReference>
<feature type="non-terminal residue" evidence="9">
    <location>
        <position position="56"/>
    </location>
</feature>
<keyword evidence="4 7" id="KW-0863">Zinc-finger</keyword>
<dbReference type="Pfam" id="PF13465">
    <property type="entry name" value="zf-H2C2_2"/>
    <property type="match status" value="1"/>
</dbReference>
<keyword evidence="10" id="KW-1185">Reference proteome</keyword>
<evidence type="ECO:0000259" key="8">
    <source>
        <dbReference type="PROSITE" id="PS50157"/>
    </source>
</evidence>
<organism evidence="9 10">
    <name type="scientific">Pedionomus torquatus</name>
    <name type="common">Plains-wanderer</name>
    <dbReference type="NCBI Taxonomy" id="227192"/>
    <lineage>
        <taxon>Eukaryota</taxon>
        <taxon>Metazoa</taxon>
        <taxon>Chordata</taxon>
        <taxon>Craniata</taxon>
        <taxon>Vertebrata</taxon>
        <taxon>Euteleostomi</taxon>
        <taxon>Archelosauria</taxon>
        <taxon>Archosauria</taxon>
        <taxon>Dinosauria</taxon>
        <taxon>Saurischia</taxon>
        <taxon>Theropoda</taxon>
        <taxon>Coelurosauria</taxon>
        <taxon>Aves</taxon>
        <taxon>Neognathae</taxon>
        <taxon>Neoaves</taxon>
        <taxon>Charadriiformes</taxon>
        <taxon>Pedionomidae</taxon>
        <taxon>Pedionomus</taxon>
    </lineage>
</organism>
<feature type="domain" description="C2H2-type" evidence="8">
    <location>
        <begin position="21"/>
        <end position="48"/>
    </location>
</feature>
<dbReference type="PANTHER" id="PTHR23235:SF142">
    <property type="entry name" value="ZINC FINGER PROTEIN 384"/>
    <property type="match status" value="1"/>
</dbReference>
<keyword evidence="2" id="KW-0479">Metal-binding</keyword>
<sequence>SFNRSSDLIRHQRIHTGEKPYVCADCGKSFSRRSHLIQHQRVHTGERPYQCKDCGK</sequence>
<comment type="subcellular location">
    <subcellularLocation>
        <location evidence="1">Nucleus</location>
    </subcellularLocation>
</comment>
<dbReference type="PANTHER" id="PTHR23235">
    <property type="entry name" value="KRUEPPEL-LIKE TRANSCRIPTION FACTOR"/>
    <property type="match status" value="1"/>
</dbReference>
<feature type="domain" description="C2H2-type" evidence="8">
    <location>
        <begin position="1"/>
        <end position="20"/>
    </location>
</feature>
<dbReference type="GO" id="GO:0000978">
    <property type="term" value="F:RNA polymerase II cis-regulatory region sequence-specific DNA binding"/>
    <property type="evidence" value="ECO:0007669"/>
    <property type="project" value="TreeGrafter"/>
</dbReference>
<dbReference type="GO" id="GO:0005634">
    <property type="term" value="C:nucleus"/>
    <property type="evidence" value="ECO:0007669"/>
    <property type="project" value="UniProtKB-SubCell"/>
</dbReference>
<evidence type="ECO:0000256" key="2">
    <source>
        <dbReference type="ARBA" id="ARBA00022723"/>
    </source>
</evidence>
<dbReference type="SUPFAM" id="SSF57667">
    <property type="entry name" value="beta-beta-alpha zinc fingers"/>
    <property type="match status" value="1"/>
</dbReference>
<protein>
    <submittedName>
        <fullName evidence="9">ZNF3 protein</fullName>
    </submittedName>
</protein>
<dbReference type="Gene3D" id="3.30.160.60">
    <property type="entry name" value="Classic Zinc Finger"/>
    <property type="match status" value="3"/>
</dbReference>
<reference evidence="9 10" key="1">
    <citation type="submission" date="2019-09" db="EMBL/GenBank/DDBJ databases">
        <title>Bird 10,000 Genomes (B10K) Project - Family phase.</title>
        <authorList>
            <person name="Zhang G."/>
        </authorList>
    </citation>
    <scope>NUCLEOTIDE SEQUENCE [LARGE SCALE GENOMIC DNA]</scope>
    <source>
        <strain evidence="9">B10K-DU-029-80</strain>
        <tissue evidence="9">Muscle</tissue>
    </source>
</reference>
<evidence type="ECO:0000313" key="10">
    <source>
        <dbReference type="Proteomes" id="UP000565207"/>
    </source>
</evidence>
<dbReference type="Proteomes" id="UP000565207">
    <property type="component" value="Unassembled WGS sequence"/>
</dbReference>
<evidence type="ECO:0000256" key="4">
    <source>
        <dbReference type="ARBA" id="ARBA00022771"/>
    </source>
</evidence>
<dbReference type="PROSITE" id="PS50157">
    <property type="entry name" value="ZINC_FINGER_C2H2_2"/>
    <property type="match status" value="2"/>
</dbReference>
<evidence type="ECO:0000256" key="6">
    <source>
        <dbReference type="ARBA" id="ARBA00023242"/>
    </source>
</evidence>
<gene>
    <name evidence="9" type="primary">Znf3_1</name>
    <name evidence="9" type="ORF">PEDTOR_R11252</name>
</gene>
<evidence type="ECO:0000256" key="7">
    <source>
        <dbReference type="PROSITE-ProRule" id="PRU00042"/>
    </source>
</evidence>
<keyword evidence="3" id="KW-0677">Repeat</keyword>
<evidence type="ECO:0000313" key="9">
    <source>
        <dbReference type="EMBL" id="NWW48778.1"/>
    </source>
</evidence>
<name>A0A7K6NIL5_PEDTO</name>
<accession>A0A7K6NIL5</accession>
<dbReference type="FunFam" id="3.30.160.60:FF:001270">
    <property type="entry name" value="zinc finger protein 583 isoform X1"/>
    <property type="match status" value="1"/>
</dbReference>
<dbReference type="EMBL" id="VZRU01010783">
    <property type="protein sequence ID" value="NWW48778.1"/>
    <property type="molecule type" value="Genomic_DNA"/>
</dbReference>
<evidence type="ECO:0000256" key="5">
    <source>
        <dbReference type="ARBA" id="ARBA00022833"/>
    </source>
</evidence>
<keyword evidence="6" id="KW-0539">Nucleus</keyword>
<dbReference type="InterPro" id="IPR036236">
    <property type="entry name" value="Znf_C2H2_sf"/>
</dbReference>
<dbReference type="SMART" id="SM00355">
    <property type="entry name" value="ZnF_C2H2"/>
    <property type="match status" value="1"/>
</dbReference>
<proteinExistence type="predicted"/>
<evidence type="ECO:0000256" key="3">
    <source>
        <dbReference type="ARBA" id="ARBA00022737"/>
    </source>
</evidence>
<keyword evidence="5" id="KW-0862">Zinc</keyword>
<dbReference type="PROSITE" id="PS00028">
    <property type="entry name" value="ZINC_FINGER_C2H2_1"/>
    <property type="match status" value="1"/>
</dbReference>
<dbReference type="AlphaFoldDB" id="A0A7K6NIL5"/>
<dbReference type="GO" id="GO:0000981">
    <property type="term" value="F:DNA-binding transcription factor activity, RNA polymerase II-specific"/>
    <property type="evidence" value="ECO:0007669"/>
    <property type="project" value="TreeGrafter"/>
</dbReference>